<accession>A0A1Q3A9L4</accession>
<comment type="caution">
    <text evidence="3">The sequence shown here is derived from an EMBL/GenBank/DDBJ whole genome shotgun (WGS) entry which is preliminary data.</text>
</comment>
<dbReference type="EMBL" id="BDGX01000033">
    <property type="protein sequence ID" value="GAV52263.1"/>
    <property type="molecule type" value="Genomic_DNA"/>
</dbReference>
<sequence>MVLICLLQLLTAGLLALAQGDSQEAARIARRMVDSESTLHFNSLNPDGTPVSFIEYYISSDSCPDLQEIRNNGNPIMFLSTMSTSYKNWHQRGSISVAVERYKKRHFENAFSQPRANLYGHLRNVTLSDEDQDKLIHCFIRKHPDAHRWLPGDRDPIIRDTIWVEFDVESLYFIGGYGDRTYIGTISGDEYHHGLSKLHADRGHRNLITDSEECGNSPWNRLMRLFKTLAIKY</sequence>
<dbReference type="Gene3D" id="2.30.110.10">
    <property type="entry name" value="Electron Transport, Fmn-binding Protein, Chain A"/>
    <property type="match status" value="1"/>
</dbReference>
<dbReference type="SUPFAM" id="SSF50475">
    <property type="entry name" value="FMN-binding split barrel"/>
    <property type="match status" value="1"/>
</dbReference>
<feature type="domain" description="CREG-like beta-barrel" evidence="2">
    <location>
        <begin position="22"/>
        <end position="193"/>
    </location>
</feature>
<dbReference type="PANTHER" id="PTHR37273">
    <property type="entry name" value="CHROMOSOME 8, WHOLE GENOME SHOTGUN SEQUENCE"/>
    <property type="match status" value="1"/>
</dbReference>
<proteinExistence type="predicted"/>
<reference evidence="3 4" key="1">
    <citation type="submission" date="2016-08" db="EMBL/GenBank/DDBJ databases">
        <title>Draft genome sequence of allopolyploid Zygosaccharomyces rouxii.</title>
        <authorList>
            <person name="Watanabe J."/>
            <person name="Uehara K."/>
            <person name="Mogi Y."/>
            <person name="Tsukioka Y."/>
        </authorList>
    </citation>
    <scope>NUCLEOTIDE SEQUENCE [LARGE SCALE GENOMIC DNA]</scope>
    <source>
        <strain evidence="3 4">NBRC 110957</strain>
    </source>
</reference>
<evidence type="ECO:0000313" key="4">
    <source>
        <dbReference type="Proteomes" id="UP000187013"/>
    </source>
</evidence>
<dbReference type="InterPro" id="IPR055343">
    <property type="entry name" value="CREG_beta-barrel"/>
</dbReference>
<name>A0A1Q3A9L4_ZYGRO</name>
<dbReference type="Pfam" id="PF13883">
    <property type="entry name" value="CREG_beta-barrel"/>
    <property type="match status" value="1"/>
</dbReference>
<feature type="chain" id="PRO_5010217437" description="CREG-like beta-barrel domain-containing protein" evidence="1">
    <location>
        <begin position="21"/>
        <end position="233"/>
    </location>
</feature>
<dbReference type="AlphaFoldDB" id="A0A1Q3A9L4"/>
<evidence type="ECO:0000256" key="1">
    <source>
        <dbReference type="SAM" id="SignalP"/>
    </source>
</evidence>
<dbReference type="InterPro" id="IPR012349">
    <property type="entry name" value="Split_barrel_FMN-bd"/>
</dbReference>
<dbReference type="PANTHER" id="PTHR37273:SF1">
    <property type="entry name" value="ADL397C-AP"/>
    <property type="match status" value="1"/>
</dbReference>
<protein>
    <recommendedName>
        <fullName evidence="2">CREG-like beta-barrel domain-containing protein</fullName>
    </recommendedName>
</protein>
<dbReference type="OrthoDB" id="2138282at2759"/>
<dbReference type="Proteomes" id="UP000187013">
    <property type="component" value="Unassembled WGS sequence"/>
</dbReference>
<feature type="signal peptide" evidence="1">
    <location>
        <begin position="1"/>
        <end position="20"/>
    </location>
</feature>
<keyword evidence="1" id="KW-0732">Signal</keyword>
<organism evidence="3 4">
    <name type="scientific">Zygosaccharomyces rouxii</name>
    <dbReference type="NCBI Taxonomy" id="4956"/>
    <lineage>
        <taxon>Eukaryota</taxon>
        <taxon>Fungi</taxon>
        <taxon>Dikarya</taxon>
        <taxon>Ascomycota</taxon>
        <taxon>Saccharomycotina</taxon>
        <taxon>Saccharomycetes</taxon>
        <taxon>Saccharomycetales</taxon>
        <taxon>Saccharomycetaceae</taxon>
        <taxon>Zygosaccharomyces</taxon>
    </lineage>
</organism>
<gene>
    <name evidence="3" type="ORF">ZYGR_0AG02540</name>
</gene>
<evidence type="ECO:0000259" key="2">
    <source>
        <dbReference type="Pfam" id="PF13883"/>
    </source>
</evidence>
<evidence type="ECO:0000313" key="3">
    <source>
        <dbReference type="EMBL" id="GAV52263.1"/>
    </source>
</evidence>